<dbReference type="EMBL" id="CP138858">
    <property type="protein sequence ID" value="WPJ95417.1"/>
    <property type="molecule type" value="Genomic_DNA"/>
</dbReference>
<name>A0ABZ0RH96_9BACT</name>
<reference evidence="2 3" key="1">
    <citation type="submission" date="2023-11" db="EMBL/GenBank/DDBJ databases">
        <title>Coraliomargarita sp. nov., isolated from marine algae.</title>
        <authorList>
            <person name="Lee J.K."/>
            <person name="Baek J.H."/>
            <person name="Kim J.M."/>
            <person name="Choi D.G."/>
            <person name="Jeon C.O."/>
        </authorList>
    </citation>
    <scope>NUCLEOTIDE SEQUENCE [LARGE SCALE GENOMIC DNA]</scope>
    <source>
        <strain evidence="2 3">J2-16</strain>
    </source>
</reference>
<dbReference type="RefSeq" id="WP_319832304.1">
    <property type="nucleotide sequence ID" value="NZ_CP138858.1"/>
</dbReference>
<evidence type="ECO:0000313" key="2">
    <source>
        <dbReference type="EMBL" id="WPJ95417.1"/>
    </source>
</evidence>
<sequence length="871" mass="98912">MPHSPLSFLPLKASYNIGACIPLQVDVQPSPNKGSITTVRYYDGSSLIASTRAPYHFAWTTARRGRHTIRAVAVDEHGSETSVETQVLINDPTSPIDLANEVDRYNFTFDTLGVNARDSMPLGNGDLSLNVWTYPNGDVGLLIGKLDAFAQTGDGEGPNSCFSLRKIGQVRISLEPSIFKQAAGAGTYKQTLVLSEAAIYIGDGENQVKVWVDKNRAVIHTELFATREVVMTVKNDSWRTHEVKGEHHADIVLPDHPNQLIWCYHDPRTTTSYRGESEGDLIQQNLPGAESIPRYTTVTFGALVEGDGLTSVDATTLRSQPVTRSRADINVLRYSQEKKATPDKWLPLIQAQAETNKALEIETAWKAHLDWWHGYWDRSQLLITEGEEAWRITSFYLHQRFLYACQTGTLEETWRIPFNGGIFNVDFQDVELPEAYHPVGVGVYPKDPSLRMTADFRYWGASDRSQNTRHTYNPMLLTGDYDQARAWYQWPAITSQAWKQTTKKYTSLENCFTIAGIASWEATRKEHFIQRGEEWRTRIVPEAVGLERGAAYRYTTDVADEYLPYMIDYYELTKDEFFLANSLVPYAEGLFRFFEQFYPRDDHGKIVLWPCLQSEVYVRFYDDGYVPINPIAGVALMHTQLPRLIALSGLPGVKEEAVELWKRVLNDAPSMPTGVRRNNEQGLLPYADPYDNESTKTQGADRATLYAIWPYRAYMFREAGTSEQDYQLALNTLHLDDNGSEGWHYADYCAAILGLAERAKQGVLSRVNEGRNGQTKVYFRFPPFQYSAEPDYVPNMESGGIVESTLQYMLWNWKGNSIYLCPAWPKDWNCKFKFQAPGNTVVQGHITNGEVILEHVVPESRRRDIVICELQ</sequence>
<organism evidence="2 3">
    <name type="scientific">Coraliomargarita algicola</name>
    <dbReference type="NCBI Taxonomy" id="3092156"/>
    <lineage>
        <taxon>Bacteria</taxon>
        <taxon>Pseudomonadati</taxon>
        <taxon>Verrucomicrobiota</taxon>
        <taxon>Opitutia</taxon>
        <taxon>Puniceicoccales</taxon>
        <taxon>Coraliomargaritaceae</taxon>
        <taxon>Coraliomargarita</taxon>
    </lineage>
</organism>
<feature type="domain" description="DUF5703" evidence="1">
    <location>
        <begin position="109"/>
        <end position="379"/>
    </location>
</feature>
<dbReference type="Gene3D" id="2.60.40.10">
    <property type="entry name" value="Immunoglobulins"/>
    <property type="match status" value="1"/>
</dbReference>
<dbReference type="Pfam" id="PF17957">
    <property type="entry name" value="Big_7"/>
    <property type="match status" value="1"/>
</dbReference>
<keyword evidence="3" id="KW-1185">Reference proteome</keyword>
<accession>A0ABZ0RH96</accession>
<dbReference type="SUPFAM" id="SSF48208">
    <property type="entry name" value="Six-hairpin glycosidases"/>
    <property type="match status" value="1"/>
</dbReference>
<evidence type="ECO:0000259" key="1">
    <source>
        <dbReference type="Pfam" id="PF18961"/>
    </source>
</evidence>
<protein>
    <submittedName>
        <fullName evidence="2">DUF5703 domain-containing protein</fullName>
    </submittedName>
</protein>
<evidence type="ECO:0000313" key="3">
    <source>
        <dbReference type="Proteomes" id="UP001324993"/>
    </source>
</evidence>
<gene>
    <name evidence="2" type="ORF">SH580_18520</name>
</gene>
<dbReference type="Pfam" id="PF18961">
    <property type="entry name" value="DUF5703_N"/>
    <property type="match status" value="1"/>
</dbReference>
<dbReference type="InterPro" id="IPR008928">
    <property type="entry name" value="6-hairpin_glycosidase_sf"/>
</dbReference>
<dbReference type="Proteomes" id="UP001324993">
    <property type="component" value="Chromosome"/>
</dbReference>
<dbReference type="InterPro" id="IPR043757">
    <property type="entry name" value="DUF5703_N"/>
</dbReference>
<dbReference type="InterPro" id="IPR013783">
    <property type="entry name" value="Ig-like_fold"/>
</dbReference>
<proteinExistence type="predicted"/>